<feature type="transmembrane region" description="Helical" evidence="2">
    <location>
        <begin position="109"/>
        <end position="131"/>
    </location>
</feature>
<protein>
    <submittedName>
        <fullName evidence="4">von Willebrand factor type A domain-containing protein</fullName>
    </submittedName>
</protein>
<dbReference type="Gene3D" id="3.40.50.410">
    <property type="entry name" value="von Willebrand factor, type A domain"/>
    <property type="match status" value="1"/>
</dbReference>
<comment type="caution">
    <text evidence="4">The sequence shown here is derived from an EMBL/GenBank/DDBJ whole genome shotgun (WGS) entry which is preliminary data.</text>
</comment>
<dbReference type="SMART" id="SM00327">
    <property type="entry name" value="VWA"/>
    <property type="match status" value="1"/>
</dbReference>
<dbReference type="InterPro" id="IPR022156">
    <property type="entry name" value="Uncharacterised_YfbK_N"/>
</dbReference>
<organism evidence="4 5">
    <name type="scientific">Rhodopirellula maiorica SM1</name>
    <dbReference type="NCBI Taxonomy" id="1265738"/>
    <lineage>
        <taxon>Bacteria</taxon>
        <taxon>Pseudomonadati</taxon>
        <taxon>Planctomycetota</taxon>
        <taxon>Planctomycetia</taxon>
        <taxon>Pirellulales</taxon>
        <taxon>Pirellulaceae</taxon>
        <taxon>Novipirellula</taxon>
    </lineage>
</organism>
<keyword evidence="5" id="KW-1185">Reference proteome</keyword>
<dbReference type="InterPro" id="IPR021908">
    <property type="entry name" value="YfbK_C"/>
</dbReference>
<dbReference type="Pfam" id="PF12034">
    <property type="entry name" value="YfbK_C"/>
    <property type="match status" value="1"/>
</dbReference>
<dbReference type="PANTHER" id="PTHR10166:SF37">
    <property type="entry name" value="STOLID, ISOFORM H"/>
    <property type="match status" value="1"/>
</dbReference>
<dbReference type="PATRIC" id="fig|1265738.3.peg.1022"/>
<dbReference type="PANTHER" id="PTHR10166">
    <property type="entry name" value="VOLTAGE-DEPENDENT CALCIUM CHANNEL SUBUNIT ALPHA-2/DELTA-RELATED"/>
    <property type="match status" value="1"/>
</dbReference>
<dbReference type="InterPro" id="IPR051173">
    <property type="entry name" value="Ca_channel_alpha-2/delta"/>
</dbReference>
<feature type="compositionally biased region" description="Basic and acidic residues" evidence="1">
    <location>
        <begin position="304"/>
        <end position="318"/>
    </location>
</feature>
<sequence>MSKASDPNTKKLSANMSESIWNDPRITAYVLDELPTDERATFESEMKSNPELAAAVEEARGVTGKLDALFAAESTPPLDANRRDKIIASENHPTFVTPKFQRAWYQFGGVELVVTAAIVLIICAIAIPASMSPKVAMNGNEVVDPQEEPTLSQEDYMRMAKSGQEEDEEAAELPRSSVDAKQELNSADLADASGAAIAETAPSMTSSMSAAPMAADSISGKPLNRAKAMLNEDAVPPPVAAQPMLKEMAADEGLGGAGQASALSMSPSQTESPGASSGLRAASEPRSEALQKSRRSMMTRRSAAAKEAKDSESAKKSEASQLHSIAPDAPAAPDPFGDASAAHPFEEAEVAQSEYAPGGMDMGMGMSAGPALEALGGASAEPTEAITSGGYALPMDTMTRSRTDLKSHLKQTIPRLPKAVRLLDEEVRNPEGVGPGTPGDQFDVIEDNPFRRVSEHPLSTFSVDVDTASYSKVRDFLTRANQLPRPDAVRIEEMINYFDYNYEPPAGDAEHPFAARAVVTECPWNPQHRLARIALKGKVIEQSERPRCNLVFLLDTSGSMNQANKLPLVQDGMKMLLEQLNENDRVAIAVYAGSAGLVLDSTKVKNGKKVRKALTQLSAGGSTNGGAGIALAYQVARDHFITDGVNRVILCTDGDFNVGTTGTDALVRMVEKEAKGGVFLSVLGFGMGNHNDSMLEQISGRGNGNYAFIDNEKEARKVLVDQTNSTLVTIAKDVKLQVEFNPTQVNSYRLIGYENRVLAKEDFNDDQKDAGEIGAGHSVTALYEIVPAGSEPDAAKPKVDDLKYQAKVKPTEAAQSDEMLTIKLRYKQPDGDTSTLVEFPVTDDEKGFKKADMETRFAAAVAGFGMQLRRSEYKGNWTLSDVIRVAEASKGEDRFELRAEFIQMAQKASQLMGQE</sequence>
<proteinExistence type="predicted"/>
<keyword evidence="2" id="KW-1133">Transmembrane helix</keyword>
<name>M5S333_9BACT</name>
<dbReference type="InterPro" id="IPR036465">
    <property type="entry name" value="vWFA_dom_sf"/>
</dbReference>
<feature type="region of interest" description="Disordered" evidence="1">
    <location>
        <begin position="254"/>
        <end position="340"/>
    </location>
</feature>
<feature type="compositionally biased region" description="Polar residues" evidence="1">
    <location>
        <begin position="265"/>
        <end position="275"/>
    </location>
</feature>
<accession>M5S333</accession>
<evidence type="ECO:0000256" key="1">
    <source>
        <dbReference type="SAM" id="MobiDB-lite"/>
    </source>
</evidence>
<keyword evidence="2" id="KW-0812">Transmembrane</keyword>
<evidence type="ECO:0000259" key="3">
    <source>
        <dbReference type="PROSITE" id="PS50234"/>
    </source>
</evidence>
<dbReference type="InterPro" id="IPR041916">
    <property type="entry name" value="Anti_sigma_zinc_sf"/>
</dbReference>
<dbReference type="EMBL" id="ANOG01000157">
    <property type="protein sequence ID" value="EMI22047.1"/>
    <property type="molecule type" value="Genomic_DNA"/>
</dbReference>
<evidence type="ECO:0000313" key="4">
    <source>
        <dbReference type="EMBL" id="EMI22047.1"/>
    </source>
</evidence>
<evidence type="ECO:0000256" key="2">
    <source>
        <dbReference type="SAM" id="Phobius"/>
    </source>
</evidence>
<keyword evidence="2" id="KW-0472">Membrane</keyword>
<dbReference type="InterPro" id="IPR002035">
    <property type="entry name" value="VWF_A"/>
</dbReference>
<dbReference type="PROSITE" id="PS50234">
    <property type="entry name" value="VWFA"/>
    <property type="match status" value="1"/>
</dbReference>
<feature type="domain" description="VWFA" evidence="3">
    <location>
        <begin position="549"/>
        <end position="727"/>
    </location>
</feature>
<reference evidence="4 5" key="1">
    <citation type="journal article" date="2013" name="Mar. Genomics">
        <title>Expression of sulfatases in Rhodopirellula baltica and the diversity of sulfatases in the genus Rhodopirellula.</title>
        <authorList>
            <person name="Wegner C.E."/>
            <person name="Richter-Heitmann T."/>
            <person name="Klindworth A."/>
            <person name="Klockow C."/>
            <person name="Richter M."/>
            <person name="Achstetter T."/>
            <person name="Glockner F.O."/>
            <person name="Harder J."/>
        </authorList>
    </citation>
    <scope>NUCLEOTIDE SEQUENCE [LARGE SCALE GENOMIC DNA]</scope>
    <source>
        <strain evidence="4 5">SM1</strain>
    </source>
</reference>
<dbReference type="CDD" id="cd01465">
    <property type="entry name" value="vWA_subgroup"/>
    <property type="match status" value="1"/>
</dbReference>
<feature type="compositionally biased region" description="Low complexity" evidence="1">
    <location>
        <begin position="326"/>
        <end position="340"/>
    </location>
</feature>
<dbReference type="SUPFAM" id="SSF53300">
    <property type="entry name" value="vWA-like"/>
    <property type="match status" value="1"/>
</dbReference>
<dbReference type="Proteomes" id="UP000011991">
    <property type="component" value="Unassembled WGS sequence"/>
</dbReference>
<gene>
    <name evidence="4" type="ORF">RMSM_01029</name>
</gene>
<dbReference type="Gene3D" id="1.10.10.1320">
    <property type="entry name" value="Anti-sigma factor, zinc-finger domain"/>
    <property type="match status" value="1"/>
</dbReference>
<dbReference type="Pfam" id="PF00092">
    <property type="entry name" value="VWA"/>
    <property type="match status" value="1"/>
</dbReference>
<feature type="region of interest" description="Disordered" evidence="1">
    <location>
        <begin position="159"/>
        <end position="178"/>
    </location>
</feature>
<dbReference type="AlphaFoldDB" id="M5S333"/>
<dbReference type="Pfam" id="PF12450">
    <property type="entry name" value="vWF_A"/>
    <property type="match status" value="1"/>
</dbReference>
<evidence type="ECO:0000313" key="5">
    <source>
        <dbReference type="Proteomes" id="UP000011991"/>
    </source>
</evidence>